<evidence type="ECO:0000313" key="5">
    <source>
        <dbReference type="Proteomes" id="UP000232722"/>
    </source>
</evidence>
<evidence type="ECO:0000259" key="1">
    <source>
        <dbReference type="Pfam" id="PF23940"/>
    </source>
</evidence>
<dbReference type="Pfam" id="PF23942">
    <property type="entry name" value="DUF7277"/>
    <property type="match status" value="1"/>
</dbReference>
<organism evidence="4 5">
    <name type="scientific">Rhizophagus irregularis</name>
    <dbReference type="NCBI Taxonomy" id="588596"/>
    <lineage>
        <taxon>Eukaryota</taxon>
        <taxon>Fungi</taxon>
        <taxon>Fungi incertae sedis</taxon>
        <taxon>Mucoromycota</taxon>
        <taxon>Glomeromycotina</taxon>
        <taxon>Glomeromycetes</taxon>
        <taxon>Glomerales</taxon>
        <taxon>Glomeraceae</taxon>
        <taxon>Rhizophagus</taxon>
    </lineage>
</organism>
<evidence type="ECO:0000259" key="3">
    <source>
        <dbReference type="Pfam" id="PF23942"/>
    </source>
</evidence>
<dbReference type="AlphaFoldDB" id="A0A2N0PNE4"/>
<dbReference type="InterPro" id="IPR055701">
    <property type="entry name" value="DUF7277"/>
</dbReference>
<reference evidence="4 5" key="1">
    <citation type="submission" date="2016-04" db="EMBL/GenBank/DDBJ databases">
        <title>Genome analyses suggest a sexual origin of heterokaryosis in a supposedly ancient asexual fungus.</title>
        <authorList>
            <person name="Ropars J."/>
            <person name="Sedzielewska K."/>
            <person name="Noel J."/>
            <person name="Charron P."/>
            <person name="Farinelli L."/>
            <person name="Marton T."/>
            <person name="Kruger M."/>
            <person name="Pelin A."/>
            <person name="Brachmann A."/>
            <person name="Corradi N."/>
        </authorList>
    </citation>
    <scope>NUCLEOTIDE SEQUENCE [LARGE SCALE GENOMIC DNA]</scope>
    <source>
        <strain evidence="4 5">A5</strain>
    </source>
</reference>
<gene>
    <name evidence="4" type="ORF">RhiirA5_417060</name>
</gene>
<comment type="caution">
    <text evidence="4">The sequence shown here is derived from an EMBL/GenBank/DDBJ whole genome shotgun (WGS) entry which is preliminary data.</text>
</comment>
<dbReference type="InterPro" id="IPR055700">
    <property type="entry name" value="DUF7276"/>
</dbReference>
<feature type="domain" description="DUF7276" evidence="2">
    <location>
        <begin position="417"/>
        <end position="644"/>
    </location>
</feature>
<proteinExistence type="predicted"/>
<reference evidence="4 5" key="2">
    <citation type="submission" date="2017-09" db="EMBL/GenBank/DDBJ databases">
        <title>Extensive intraspecific genome diversity in a model arbuscular mycorrhizal fungus.</title>
        <authorList>
            <person name="Chen E.C."/>
            <person name="Morin E."/>
            <person name="Beaudet D."/>
            <person name="Noel J."/>
            <person name="Ndikumana S."/>
            <person name="Charron P."/>
            <person name="St-Onge C."/>
            <person name="Giorgi J."/>
            <person name="Grigoriev I.V."/>
            <person name="Roux C."/>
            <person name="Martin F.M."/>
            <person name="Corradi N."/>
        </authorList>
    </citation>
    <scope>NUCLEOTIDE SEQUENCE [LARGE SCALE GENOMIC DNA]</scope>
    <source>
        <strain evidence="4 5">A5</strain>
    </source>
</reference>
<name>A0A2N0PNE4_9GLOM</name>
<dbReference type="Pfam" id="PF23941">
    <property type="entry name" value="DUF7276"/>
    <property type="match status" value="1"/>
</dbReference>
<sequence length="648" mass="74456">MIKPRILANNYKKISIILNNINKNKINTPLVGPVLIGSRAAKWHVSSFREPNDWDLIATPLQTTLFINKVKESRAIFNNINLIHYPGGGLKLVGECIELSTSEKPISFDIELVSDKVDLRNMKSNVNLNKEENVKKDVNNSKDNIQDDINKIEFEKFNDIRPKISSLMILEMCQNIKDKIMFPLMSNFLCIVAPLKILEALKTSHINWPADFHKNIADLHLLRILLDYNKVSTIQPLCSPQRDEPIELMLKTRIKETEIIQGKPGAHINLNMSNEDFLENEDNLFVQKRVPHDDLHELVKYGDHPIYQGLKDDQSKAWIKKSLFEKLDYQTKLNCVKEEAMVIALERYLIPMISENQETSYNLALIRICTTLTKGWFRQFAIDNYPQLINLDKDLLSIAHNIIKKFPIKLKKPVLLILDPETQAIFDSIRPYTETLSFSNKFLGYDPDFDITGIKITSPVNSNISVTAIITTLCEYNFSCNPSASWSASVVILPSKDLKTFLSKNNKNEDRNYESSEYGFKDPLVIHTYYYNHNELFSDLTSKYIFSLRIKANTSGSSWGVGEDIWKPIYIKAKSADDVASILEIPGLTGDLLFKYVLDFLNPTLTHNGETPLKHWVNELKSEGAIPIEPEQHLWYHAWNYELKSLFM</sequence>
<feature type="domain" description="DUF7275" evidence="1">
    <location>
        <begin position="197"/>
        <end position="404"/>
    </location>
</feature>
<dbReference type="VEuPathDB" id="FungiDB:RhiirA1_461351"/>
<dbReference type="VEuPathDB" id="FungiDB:FUN_015965"/>
<feature type="domain" description="DUF7277" evidence="3">
    <location>
        <begin position="33"/>
        <end position="173"/>
    </location>
</feature>
<evidence type="ECO:0000313" key="4">
    <source>
        <dbReference type="EMBL" id="PKC08325.1"/>
    </source>
</evidence>
<dbReference type="EMBL" id="LLXJ01000555">
    <property type="protein sequence ID" value="PKC08325.1"/>
    <property type="molecule type" value="Genomic_DNA"/>
</dbReference>
<dbReference type="Pfam" id="PF23940">
    <property type="entry name" value="DUF7275"/>
    <property type="match status" value="1"/>
</dbReference>
<evidence type="ECO:0000259" key="2">
    <source>
        <dbReference type="Pfam" id="PF23941"/>
    </source>
</evidence>
<accession>A0A2N0PNE4</accession>
<dbReference type="VEuPathDB" id="FungiDB:RhiirFUN_013965"/>
<dbReference type="Proteomes" id="UP000232722">
    <property type="component" value="Unassembled WGS sequence"/>
</dbReference>
<protein>
    <submittedName>
        <fullName evidence="4">Uncharacterized protein</fullName>
    </submittedName>
</protein>
<dbReference type="VEuPathDB" id="FungiDB:RhiirFUN_013964"/>
<dbReference type="InterPro" id="IPR055699">
    <property type="entry name" value="DUF7275"/>
</dbReference>